<reference evidence="3 4" key="1">
    <citation type="submission" date="2020-12" db="EMBL/GenBank/DDBJ databases">
        <title>Complete genome sequence of lactococcus lactis subsp. cremoris strain EPSC and strain G3-2.</title>
        <authorList>
            <person name="Kita K."/>
            <person name="Ishikawa S."/>
        </authorList>
    </citation>
    <scope>NUCLEOTIDE SEQUENCE [LARGE SCALE GENOMIC DNA]</scope>
    <source>
        <strain evidence="3 4">EPSC</strain>
    </source>
</reference>
<evidence type="ECO:0000259" key="1">
    <source>
        <dbReference type="Pfam" id="PF09851"/>
    </source>
</evidence>
<dbReference type="Proteomes" id="UP000595253">
    <property type="component" value="Chromosome"/>
</dbReference>
<dbReference type="InterPro" id="IPR027872">
    <property type="entry name" value="DUF4428"/>
</dbReference>
<evidence type="ECO:0000313" key="4">
    <source>
        <dbReference type="Proteomes" id="UP000595253"/>
    </source>
</evidence>
<dbReference type="InterPro" id="IPR018649">
    <property type="entry name" value="SHOCT"/>
</dbReference>
<feature type="domain" description="SHOCT" evidence="1">
    <location>
        <begin position="5"/>
        <end position="32"/>
    </location>
</feature>
<dbReference type="AlphaFoldDB" id="A0AAD1JXS1"/>
<protein>
    <recommendedName>
        <fullName evidence="5">DUF4428 domain-containing protein</fullName>
    </recommendedName>
</protein>
<proteinExistence type="predicted"/>
<gene>
    <name evidence="3" type="ORF">LLC_06920</name>
</gene>
<dbReference type="EMBL" id="AP024222">
    <property type="protein sequence ID" value="BCO05452.1"/>
    <property type="molecule type" value="Genomic_DNA"/>
</dbReference>
<dbReference type="Pfam" id="PF09851">
    <property type="entry name" value="SHOCT"/>
    <property type="match status" value="1"/>
</dbReference>
<dbReference type="Pfam" id="PF14471">
    <property type="entry name" value="DUF4428"/>
    <property type="match status" value="1"/>
</dbReference>
<dbReference type="RefSeq" id="WP_126355100.1">
    <property type="nucleotide sequence ID" value="NZ_AP018499.1"/>
</dbReference>
<feature type="domain" description="DUF4428" evidence="2">
    <location>
        <begin position="64"/>
        <end position="108"/>
    </location>
</feature>
<organism evidence="3 4">
    <name type="scientific">Lactococcus lactis subsp. cremoris</name>
    <name type="common">Streptococcus cremoris</name>
    <dbReference type="NCBI Taxonomy" id="1359"/>
    <lineage>
        <taxon>Bacteria</taxon>
        <taxon>Bacillati</taxon>
        <taxon>Bacillota</taxon>
        <taxon>Bacilli</taxon>
        <taxon>Lactobacillales</taxon>
        <taxon>Streptococcaceae</taxon>
        <taxon>Lactococcus</taxon>
    </lineage>
</organism>
<evidence type="ECO:0000259" key="2">
    <source>
        <dbReference type="Pfam" id="PF14471"/>
    </source>
</evidence>
<accession>A0AAD1JXS1</accession>
<evidence type="ECO:0000313" key="3">
    <source>
        <dbReference type="EMBL" id="BCO05452.1"/>
    </source>
</evidence>
<sequence>MTYIDELKELKQLLDDGILTQEEFSAQKSHLLESSKEIVNADPTSNSIESEGHEKKVEVFDKNKCASCGAKIGVMTRFKLKDNHFICANCIKKAGLTTSPSNQEFIKQNVTLDTLFGDHDKTKSSQPTINKIKAPVVDKHAIKCPKCKSTDVVFMQQGKKGFSVGKAVGGAILTGGIGTLAGFAGKKGKKQWHCNNCGRVFETKK</sequence>
<evidence type="ECO:0008006" key="5">
    <source>
        <dbReference type="Google" id="ProtNLM"/>
    </source>
</evidence>
<name>A0AAD1JXS1_LACLC</name>